<sequence length="268" mass="30456">SFSGKNLSLWDVRNCHITDKPHYVVTFTIPGLSLESFDNYSNANIISLMKTAMAARTYILHHPDPVTGDVFLDWPRVTSDRYMFMSSAEYTMSRRLYDSSIPKWPLDARFSLGNVGNSSVSYVIELYVHNENTAPLWKCVTQSVSIDTATRKPSPLPDWFKDKYKGKGCMDKGFIIRGFDRPSLTYKHHISLHRSLINLRSLYVGISGPKVSSQHQSYVGISGPKVSSQHQSTLGKTIVFFFFTSSFTAVGVEGDIRFCFWLFWPPRP</sequence>
<accession>A0A8S3YNG4</accession>
<protein>
    <submittedName>
        <fullName evidence="1">Uncharacterized protein</fullName>
    </submittedName>
</protein>
<dbReference type="PANTHER" id="PTHR34487">
    <property type="entry name" value="ACYL-ACP THIOESTERASE"/>
    <property type="match status" value="1"/>
</dbReference>
<dbReference type="PANTHER" id="PTHR34487:SF1">
    <property type="entry name" value="ACYL-ACP THIOESTERASE"/>
    <property type="match status" value="1"/>
</dbReference>
<dbReference type="Gene3D" id="3.10.129.10">
    <property type="entry name" value="Hotdog Thioesterase"/>
    <property type="match status" value="1"/>
</dbReference>
<dbReference type="InterPro" id="IPR029069">
    <property type="entry name" value="HotDog_dom_sf"/>
</dbReference>
<comment type="caution">
    <text evidence="1">The sequence shown here is derived from an EMBL/GenBank/DDBJ whole genome shotgun (WGS) entry which is preliminary data.</text>
</comment>
<gene>
    <name evidence="1" type="ORF">CUNI_LOCUS3546</name>
</gene>
<name>A0A8S3YNG4_9EUPU</name>
<dbReference type="AlphaFoldDB" id="A0A8S3YNG4"/>
<dbReference type="SUPFAM" id="SSF54637">
    <property type="entry name" value="Thioesterase/thiol ester dehydrase-isomerase"/>
    <property type="match status" value="1"/>
</dbReference>
<evidence type="ECO:0000313" key="2">
    <source>
        <dbReference type="Proteomes" id="UP000678393"/>
    </source>
</evidence>
<keyword evidence="2" id="KW-1185">Reference proteome</keyword>
<dbReference type="Proteomes" id="UP000678393">
    <property type="component" value="Unassembled WGS sequence"/>
</dbReference>
<proteinExistence type="predicted"/>
<reference evidence="1" key="1">
    <citation type="submission" date="2021-04" db="EMBL/GenBank/DDBJ databases">
        <authorList>
            <consortium name="Molecular Ecology Group"/>
        </authorList>
    </citation>
    <scope>NUCLEOTIDE SEQUENCE</scope>
</reference>
<dbReference type="EMBL" id="CAJHNH020000484">
    <property type="protein sequence ID" value="CAG5117988.1"/>
    <property type="molecule type" value="Genomic_DNA"/>
</dbReference>
<organism evidence="1 2">
    <name type="scientific">Candidula unifasciata</name>
    <dbReference type="NCBI Taxonomy" id="100452"/>
    <lineage>
        <taxon>Eukaryota</taxon>
        <taxon>Metazoa</taxon>
        <taxon>Spiralia</taxon>
        <taxon>Lophotrochozoa</taxon>
        <taxon>Mollusca</taxon>
        <taxon>Gastropoda</taxon>
        <taxon>Heterobranchia</taxon>
        <taxon>Euthyneura</taxon>
        <taxon>Panpulmonata</taxon>
        <taxon>Eupulmonata</taxon>
        <taxon>Stylommatophora</taxon>
        <taxon>Helicina</taxon>
        <taxon>Helicoidea</taxon>
        <taxon>Geomitridae</taxon>
        <taxon>Candidula</taxon>
    </lineage>
</organism>
<dbReference type="OrthoDB" id="6278306at2759"/>
<evidence type="ECO:0000313" key="1">
    <source>
        <dbReference type="EMBL" id="CAG5117988.1"/>
    </source>
</evidence>
<feature type="non-terminal residue" evidence="1">
    <location>
        <position position="268"/>
    </location>
</feature>